<evidence type="ECO:0000259" key="10">
    <source>
        <dbReference type="PROSITE" id="PS50878"/>
    </source>
</evidence>
<keyword evidence="3 11" id="KW-0548">Nucleotidyltransferase</keyword>
<dbReference type="InterPro" id="IPR043502">
    <property type="entry name" value="DNA/RNA_pol_sf"/>
</dbReference>
<evidence type="ECO:0000256" key="7">
    <source>
        <dbReference type="ARBA" id="ARBA00023118"/>
    </source>
</evidence>
<keyword evidence="6 11" id="KW-0695">RNA-directed DNA polymerase</keyword>
<keyword evidence="7" id="KW-0051">Antiviral defense</keyword>
<accession>A0ABT4A234</accession>
<dbReference type="GO" id="GO:0003964">
    <property type="term" value="F:RNA-directed DNA polymerase activity"/>
    <property type="evidence" value="ECO:0007669"/>
    <property type="project" value="UniProtKB-KW"/>
</dbReference>
<keyword evidence="5" id="KW-0460">Magnesium</keyword>
<evidence type="ECO:0000256" key="2">
    <source>
        <dbReference type="ARBA" id="ARBA00022679"/>
    </source>
</evidence>
<dbReference type="EMBL" id="JAPNKA010000001">
    <property type="protein sequence ID" value="MCY1075708.1"/>
    <property type="molecule type" value="Genomic_DNA"/>
</dbReference>
<evidence type="ECO:0000313" key="12">
    <source>
        <dbReference type="Proteomes" id="UP001207654"/>
    </source>
</evidence>
<comment type="similarity">
    <text evidence="8">Belongs to the bacterial reverse transcriptase family.</text>
</comment>
<dbReference type="InterPro" id="IPR000477">
    <property type="entry name" value="RT_dom"/>
</dbReference>
<evidence type="ECO:0000256" key="1">
    <source>
        <dbReference type="ARBA" id="ARBA00012493"/>
    </source>
</evidence>
<gene>
    <name evidence="11" type="primary">ltrA</name>
    <name evidence="11" type="ORF">OV287_14615</name>
</gene>
<keyword evidence="2 11" id="KW-0808">Transferase</keyword>
<keyword evidence="12" id="KW-1185">Reference proteome</keyword>
<evidence type="ECO:0000256" key="4">
    <source>
        <dbReference type="ARBA" id="ARBA00022723"/>
    </source>
</evidence>
<dbReference type="EC" id="2.7.7.49" evidence="1"/>
<dbReference type="PANTHER" id="PTHR34047">
    <property type="entry name" value="NUCLEAR INTRON MATURASE 1, MITOCHONDRIAL-RELATED"/>
    <property type="match status" value="1"/>
</dbReference>
<dbReference type="Proteomes" id="UP001207654">
    <property type="component" value="Unassembled WGS sequence"/>
</dbReference>
<evidence type="ECO:0000256" key="8">
    <source>
        <dbReference type="ARBA" id="ARBA00034120"/>
    </source>
</evidence>
<evidence type="ECO:0000256" key="5">
    <source>
        <dbReference type="ARBA" id="ARBA00022842"/>
    </source>
</evidence>
<keyword evidence="4" id="KW-0479">Metal-binding</keyword>
<evidence type="ECO:0000256" key="3">
    <source>
        <dbReference type="ARBA" id="ARBA00022695"/>
    </source>
</evidence>
<dbReference type="InterPro" id="IPR000123">
    <property type="entry name" value="Reverse_transcriptase_msDNA"/>
</dbReference>
<feature type="domain" description="Reverse transcriptase" evidence="10">
    <location>
        <begin position="76"/>
        <end position="302"/>
    </location>
</feature>
<dbReference type="CDD" id="cd01651">
    <property type="entry name" value="RT_G2_intron"/>
    <property type="match status" value="1"/>
</dbReference>
<comment type="caution">
    <text evidence="11">The sequence shown here is derived from an EMBL/GenBank/DDBJ whole genome shotgun (WGS) entry which is preliminary data.</text>
</comment>
<dbReference type="Pfam" id="PF08388">
    <property type="entry name" value="GIIM"/>
    <property type="match status" value="1"/>
</dbReference>
<reference evidence="11 12" key="1">
    <citation type="submission" date="2022-11" db="EMBL/GenBank/DDBJ databases">
        <title>Minimal conservation of predation-associated metabolite biosynthetic gene clusters underscores biosynthetic potential of Myxococcota including descriptions for ten novel species: Archangium lansinium sp. nov., Myxococcus landrumus sp. nov., Nannocystis bai.</title>
        <authorList>
            <person name="Ahearne A."/>
            <person name="Stevens C."/>
            <person name="Phillips K."/>
        </authorList>
    </citation>
    <scope>NUCLEOTIDE SEQUENCE [LARGE SCALE GENOMIC DNA]</scope>
    <source>
        <strain evidence="11 12">MIWBW</strain>
    </source>
</reference>
<evidence type="ECO:0000256" key="9">
    <source>
        <dbReference type="ARBA" id="ARBA00048173"/>
    </source>
</evidence>
<evidence type="ECO:0000256" key="6">
    <source>
        <dbReference type="ARBA" id="ARBA00022918"/>
    </source>
</evidence>
<organism evidence="11 12">
    <name type="scientific">Archangium lansingense</name>
    <dbReference type="NCBI Taxonomy" id="2995310"/>
    <lineage>
        <taxon>Bacteria</taxon>
        <taxon>Pseudomonadati</taxon>
        <taxon>Myxococcota</taxon>
        <taxon>Myxococcia</taxon>
        <taxon>Myxococcales</taxon>
        <taxon>Cystobacterineae</taxon>
        <taxon>Archangiaceae</taxon>
        <taxon>Archangium</taxon>
    </lineage>
</organism>
<proteinExistence type="inferred from homology"/>
<dbReference type="NCBIfam" id="TIGR04416">
    <property type="entry name" value="group_II_RT_mat"/>
    <property type="match status" value="1"/>
</dbReference>
<dbReference type="PANTHER" id="PTHR34047:SF8">
    <property type="entry name" value="PROTEIN YKFC"/>
    <property type="match status" value="1"/>
</dbReference>
<dbReference type="InterPro" id="IPR051083">
    <property type="entry name" value="GrpII_Intron_Splice-Mob/Def"/>
</dbReference>
<dbReference type="SUPFAM" id="SSF56672">
    <property type="entry name" value="DNA/RNA polymerases"/>
    <property type="match status" value="1"/>
</dbReference>
<protein>
    <recommendedName>
        <fullName evidence="1">RNA-directed DNA polymerase</fullName>
        <ecNumber evidence="1">2.7.7.49</ecNumber>
    </recommendedName>
</protein>
<dbReference type="PRINTS" id="PR00866">
    <property type="entry name" value="RNADNAPOLMS"/>
</dbReference>
<dbReference type="InterPro" id="IPR013597">
    <property type="entry name" value="Mat_intron_G2"/>
</dbReference>
<dbReference type="RefSeq" id="WP_267534624.1">
    <property type="nucleotide sequence ID" value="NZ_JAPNKA010000001.1"/>
</dbReference>
<name>A0ABT4A234_9BACT</name>
<dbReference type="PROSITE" id="PS50878">
    <property type="entry name" value="RT_POL"/>
    <property type="match status" value="1"/>
</dbReference>
<dbReference type="InterPro" id="IPR030931">
    <property type="entry name" value="Group_II_RT_mat"/>
</dbReference>
<dbReference type="Pfam" id="PF00078">
    <property type="entry name" value="RVT_1"/>
    <property type="match status" value="1"/>
</dbReference>
<sequence>MTKPTISLQELRAKIGHWAKSAPTHRFWGLYVHLLKRETLEAAYLEARREDGAPGEDGETFERIDETGREEFLARIAEELRTETYRPRPYRRREIPKEGGKVRVISIPSIRDRTVHGALRLVLEPIFEADFSDSSFGARPGRSAHEAIEAVSRGLRQRRHRVVDVDLKGFFDNIRYDRLLERVARRVQDDEVLALVKQFLKSTGEKGIPQGSPLSPLLANIALNDLDQALERGRGYLAYTRYLDDMVVLTPNSQKGREWADRALERIRREAEAIGVSLNAEKTRTVTMTEPGANFAFLGFEFRWERSPRTGKWYAHTSPRKKKVTEVLSKVRDTLRASRALPIRAAVERVNGIVRGWVNYFRVGNSGQAFGKVKQYVERKVRRFVAKRAGRRGLGWKRWSRGVVYGAWGLYGDYRVRYRNPSKARVQPNGTITLV</sequence>
<evidence type="ECO:0000313" key="11">
    <source>
        <dbReference type="EMBL" id="MCY1075708.1"/>
    </source>
</evidence>
<comment type="catalytic activity">
    <reaction evidence="9">
        <text>DNA(n) + a 2'-deoxyribonucleoside 5'-triphosphate = DNA(n+1) + diphosphate</text>
        <dbReference type="Rhea" id="RHEA:22508"/>
        <dbReference type="Rhea" id="RHEA-COMP:17339"/>
        <dbReference type="Rhea" id="RHEA-COMP:17340"/>
        <dbReference type="ChEBI" id="CHEBI:33019"/>
        <dbReference type="ChEBI" id="CHEBI:61560"/>
        <dbReference type="ChEBI" id="CHEBI:173112"/>
        <dbReference type="EC" id="2.7.7.49"/>
    </reaction>
</comment>